<dbReference type="Proteomes" id="UP000561438">
    <property type="component" value="Unassembled WGS sequence"/>
</dbReference>
<keyword evidence="1" id="KW-0472">Membrane</keyword>
<keyword evidence="3" id="KW-0407">Ion channel</keyword>
<dbReference type="SUPFAM" id="SSF81324">
    <property type="entry name" value="Voltage-gated potassium channels"/>
    <property type="match status" value="1"/>
</dbReference>
<dbReference type="RefSeq" id="WP_176267662.1">
    <property type="nucleotide sequence ID" value="NZ_JABWGV010000003.1"/>
</dbReference>
<dbReference type="EMBL" id="JABWGV010000003">
    <property type="protein sequence ID" value="NVD45378.1"/>
    <property type="molecule type" value="Genomic_DNA"/>
</dbReference>
<dbReference type="InterPro" id="IPR013099">
    <property type="entry name" value="K_chnl_dom"/>
</dbReference>
<feature type="transmembrane region" description="Helical" evidence="1">
    <location>
        <begin position="117"/>
        <end position="139"/>
    </location>
</feature>
<reference evidence="3 4" key="1">
    <citation type="submission" date="2020-06" db="EMBL/GenBank/DDBJ databases">
        <title>Altererythrobacter sp. HHU K3-1.</title>
        <authorList>
            <person name="Zhang D."/>
            <person name="Xue H."/>
        </authorList>
    </citation>
    <scope>NUCLEOTIDE SEQUENCE [LARGE SCALE GENOMIC DNA]</scope>
    <source>
        <strain evidence="3 4">HHU K3-1</strain>
    </source>
</reference>
<dbReference type="Pfam" id="PF07885">
    <property type="entry name" value="Ion_trans_2"/>
    <property type="match status" value="1"/>
</dbReference>
<proteinExistence type="predicted"/>
<feature type="transmembrane region" description="Helical" evidence="1">
    <location>
        <begin position="47"/>
        <end position="71"/>
    </location>
</feature>
<name>A0A850H6A3_9SPHN</name>
<dbReference type="GO" id="GO:0034220">
    <property type="term" value="P:monoatomic ion transmembrane transport"/>
    <property type="evidence" value="ECO:0007669"/>
    <property type="project" value="UniProtKB-KW"/>
</dbReference>
<dbReference type="Gene3D" id="1.10.287.70">
    <property type="match status" value="1"/>
</dbReference>
<feature type="domain" description="Potassium channel" evidence="2">
    <location>
        <begin position="70"/>
        <end position="136"/>
    </location>
</feature>
<keyword evidence="1" id="KW-0812">Transmembrane</keyword>
<protein>
    <submittedName>
        <fullName evidence="3">Two pore domain potassium channel family protein</fullName>
    </submittedName>
</protein>
<evidence type="ECO:0000313" key="4">
    <source>
        <dbReference type="Proteomes" id="UP000561438"/>
    </source>
</evidence>
<gene>
    <name evidence="3" type="ORF">HUV48_10200</name>
</gene>
<dbReference type="AlphaFoldDB" id="A0A850H6A3"/>
<evidence type="ECO:0000256" key="1">
    <source>
        <dbReference type="SAM" id="Phobius"/>
    </source>
</evidence>
<keyword evidence="3" id="KW-0813">Transport</keyword>
<keyword evidence="3" id="KW-0406">Ion transport</keyword>
<evidence type="ECO:0000313" key="3">
    <source>
        <dbReference type="EMBL" id="NVD45378.1"/>
    </source>
</evidence>
<keyword evidence="4" id="KW-1185">Reference proteome</keyword>
<organism evidence="3 4">
    <name type="scientific">Qipengyuania atrilutea</name>
    <dbReference type="NCBI Taxonomy" id="2744473"/>
    <lineage>
        <taxon>Bacteria</taxon>
        <taxon>Pseudomonadati</taxon>
        <taxon>Pseudomonadota</taxon>
        <taxon>Alphaproteobacteria</taxon>
        <taxon>Sphingomonadales</taxon>
        <taxon>Erythrobacteraceae</taxon>
        <taxon>Qipengyuania</taxon>
    </lineage>
</organism>
<sequence length="167" mass="18524">MIWWGYPLTICLAIAVVALCNLVHFYALRRMASHFGDETCDTKRPMLWITGIIFVVHLFEVGLYAGVIWILTVLELGGMGGALADESRWLLTDLYLSISSYTTLGIGDIVPEGALRLFVGIEALHGLILIAWSASFTYLMMERLWKFGSGVQPATDYQAGISSDRSE</sequence>
<feature type="transmembrane region" description="Helical" evidence="1">
    <location>
        <begin position="6"/>
        <end position="27"/>
    </location>
</feature>
<comment type="caution">
    <text evidence="3">The sequence shown here is derived from an EMBL/GenBank/DDBJ whole genome shotgun (WGS) entry which is preliminary data.</text>
</comment>
<keyword evidence="1" id="KW-1133">Transmembrane helix</keyword>
<evidence type="ECO:0000259" key="2">
    <source>
        <dbReference type="Pfam" id="PF07885"/>
    </source>
</evidence>
<accession>A0A850H6A3</accession>